<evidence type="ECO:0000313" key="3">
    <source>
        <dbReference type="Proteomes" id="UP000252698"/>
    </source>
</evidence>
<feature type="compositionally biased region" description="Polar residues" evidence="1">
    <location>
        <begin position="242"/>
        <end position="252"/>
    </location>
</feature>
<feature type="region of interest" description="Disordered" evidence="1">
    <location>
        <begin position="73"/>
        <end position="95"/>
    </location>
</feature>
<feature type="compositionally biased region" description="Acidic residues" evidence="1">
    <location>
        <begin position="323"/>
        <end position="334"/>
    </location>
</feature>
<protein>
    <recommendedName>
        <fullName evidence="4">Extensin</fullName>
    </recommendedName>
</protein>
<feature type="compositionally biased region" description="Polar residues" evidence="1">
    <location>
        <begin position="116"/>
        <end position="125"/>
    </location>
</feature>
<dbReference type="GeneID" id="95521786"/>
<feature type="region of interest" description="Disordered" evidence="1">
    <location>
        <begin position="107"/>
        <end position="128"/>
    </location>
</feature>
<gene>
    <name evidence="2" type="ORF">C5746_25620</name>
</gene>
<feature type="compositionally biased region" description="Basic and acidic residues" evidence="1">
    <location>
        <begin position="217"/>
        <end position="239"/>
    </location>
</feature>
<dbReference type="RefSeq" id="WP_114246225.1">
    <property type="nucleotide sequence ID" value="NZ_CP027306.1"/>
</dbReference>
<dbReference type="AlphaFoldDB" id="A0A2Z5JHP2"/>
<feature type="region of interest" description="Disordered" evidence="1">
    <location>
        <begin position="309"/>
        <end position="374"/>
    </location>
</feature>
<name>A0A2Z5JHP2_STRAR</name>
<dbReference type="KEGG" id="sata:C5746_25620"/>
<reference evidence="2 3" key="1">
    <citation type="journal article" date="2018" name="Front. Microbiol.">
        <title>Genome Sequencing of Streptomyces atratus SCSIOZH16 and Activation Production of Nocardamine via Metabolic Engineering.</title>
        <authorList>
            <person name="Li Y."/>
            <person name="Zhang C."/>
            <person name="Liu C."/>
            <person name="Ju J."/>
            <person name="Ma J."/>
        </authorList>
    </citation>
    <scope>NUCLEOTIDE SEQUENCE [LARGE SCALE GENOMIC DNA]</scope>
    <source>
        <strain evidence="2 3">SCSIO_ZH16</strain>
    </source>
</reference>
<evidence type="ECO:0000313" key="2">
    <source>
        <dbReference type="EMBL" id="AXE79744.1"/>
    </source>
</evidence>
<feature type="region of interest" description="Disordered" evidence="1">
    <location>
        <begin position="180"/>
        <end position="266"/>
    </location>
</feature>
<evidence type="ECO:0008006" key="4">
    <source>
        <dbReference type="Google" id="ProtNLM"/>
    </source>
</evidence>
<organism evidence="2 3">
    <name type="scientific">Streptomyces atratus</name>
    <dbReference type="NCBI Taxonomy" id="1893"/>
    <lineage>
        <taxon>Bacteria</taxon>
        <taxon>Bacillati</taxon>
        <taxon>Actinomycetota</taxon>
        <taxon>Actinomycetes</taxon>
        <taxon>Kitasatosporales</taxon>
        <taxon>Streptomycetaceae</taxon>
        <taxon>Streptomyces</taxon>
    </lineage>
</organism>
<evidence type="ECO:0000256" key="1">
    <source>
        <dbReference type="SAM" id="MobiDB-lite"/>
    </source>
</evidence>
<sequence>MADEHYEWLDKDAAERLLRGEPVDPVGGQSRTEAERLAAALDAAARAARPATGELPGEAAALAAFRTAAQSARARTRAANPQVKGYAGKTGEPAPADILEPVHIRPASGGFAPHRPSSSAGSGRTRSLGWSRPIRFGLVASFAGCALGGVAVAASTGMLPGSFGGHTPVPATSVSAAATPEELGSGAVTDESPSAQPPASPETGPATRPAEPSAPTGDRDNGRTGKGEDRKGDDNRKPDGTASGTPNGTENGEQPDGPGNGTSGDWYAKALKACRDYRKGKLDDDRRRHLEALAKGARNLDRFCDRMIAKDTDGRNSPGSDGEQNDDDDSDGDGDGSNTLPAIRFTNPPPPSPSNPVSSPAADRASLDAVGSPG</sequence>
<proteinExistence type="predicted"/>
<dbReference type="EMBL" id="CP027306">
    <property type="protein sequence ID" value="AXE79744.1"/>
    <property type="molecule type" value="Genomic_DNA"/>
</dbReference>
<dbReference type="Proteomes" id="UP000252698">
    <property type="component" value="Chromosome"/>
</dbReference>
<accession>A0A2Z5JHP2</accession>